<protein>
    <submittedName>
        <fullName evidence="1">CopG family transcriptional regulator</fullName>
    </submittedName>
</protein>
<dbReference type="RefSeq" id="WP_092058953.1">
    <property type="nucleotide sequence ID" value="NZ_FOJJ01000041.1"/>
</dbReference>
<dbReference type="InterPro" id="IPR013321">
    <property type="entry name" value="Arc_rbn_hlx_hlx"/>
</dbReference>
<reference evidence="1 2" key="1">
    <citation type="submission" date="2019-07" db="EMBL/GenBank/DDBJ databases">
        <title>Insights of Desulfuromonas acetexigens electromicrobiology.</title>
        <authorList>
            <person name="Katuri K."/>
            <person name="Sapireddy V."/>
            <person name="Shaw D.R."/>
            <person name="Saikaly P."/>
        </authorList>
    </citation>
    <scope>NUCLEOTIDE SEQUENCE [LARGE SCALE GENOMIC DNA]</scope>
    <source>
        <strain evidence="1 2">2873</strain>
    </source>
</reference>
<gene>
    <name evidence="1" type="ORF">FL622_12900</name>
</gene>
<dbReference type="EMBL" id="VJVV01000009">
    <property type="protein sequence ID" value="TRO79799.1"/>
    <property type="molecule type" value="Genomic_DNA"/>
</dbReference>
<evidence type="ECO:0000313" key="1">
    <source>
        <dbReference type="EMBL" id="TRO79799.1"/>
    </source>
</evidence>
<name>A0A550J986_9BACT</name>
<dbReference type="AlphaFoldDB" id="A0A550J986"/>
<sequence>MAIKLSASERERLGKLAEAKKRTAHWLAKEAIDQYLEREEAAERFRRETLERWEEFCQTGRSVPHDAVMEWLESWGGENEAEGPKCG</sequence>
<keyword evidence="2" id="KW-1185">Reference proteome</keyword>
<proteinExistence type="predicted"/>
<dbReference type="SUPFAM" id="SSF47598">
    <property type="entry name" value="Ribbon-helix-helix"/>
    <property type="match status" value="1"/>
</dbReference>
<dbReference type="Proteomes" id="UP000317155">
    <property type="component" value="Unassembled WGS sequence"/>
</dbReference>
<organism evidence="1 2">
    <name type="scientific">Trichloromonas acetexigens</name>
    <dbReference type="NCBI Taxonomy" id="38815"/>
    <lineage>
        <taxon>Bacteria</taxon>
        <taxon>Pseudomonadati</taxon>
        <taxon>Thermodesulfobacteriota</taxon>
        <taxon>Desulfuromonadia</taxon>
        <taxon>Desulfuromonadales</taxon>
        <taxon>Trichloromonadaceae</taxon>
        <taxon>Trichloromonas</taxon>
    </lineage>
</organism>
<dbReference type="Gene3D" id="1.10.1220.10">
    <property type="entry name" value="Met repressor-like"/>
    <property type="match status" value="1"/>
</dbReference>
<dbReference type="GO" id="GO:0006355">
    <property type="term" value="P:regulation of DNA-templated transcription"/>
    <property type="evidence" value="ECO:0007669"/>
    <property type="project" value="InterPro"/>
</dbReference>
<comment type="caution">
    <text evidence="1">The sequence shown here is derived from an EMBL/GenBank/DDBJ whole genome shotgun (WGS) entry which is preliminary data.</text>
</comment>
<accession>A0A550J986</accession>
<dbReference type="InterPro" id="IPR010985">
    <property type="entry name" value="Ribbon_hlx_hlx"/>
</dbReference>
<evidence type="ECO:0000313" key="2">
    <source>
        <dbReference type="Proteomes" id="UP000317155"/>
    </source>
</evidence>
<dbReference type="OrthoDB" id="5298181at2"/>
<dbReference type="CDD" id="cd22233">
    <property type="entry name" value="RHH_CopAso-like"/>
    <property type="match status" value="1"/>
</dbReference>